<dbReference type="OrthoDB" id="2012182at2759"/>
<gene>
    <name evidence="2" type="ORF">FNV43_RR15752</name>
</gene>
<evidence type="ECO:0000259" key="1">
    <source>
        <dbReference type="PROSITE" id="PS50053"/>
    </source>
</evidence>
<sequence>MPITASVLQVKHRIKEITKIEENRQQLFYNLVTLKDDTEQLDYVLWQPHTNLELSVYPLSENRRFVIVAKSQNREDDPIIVKETQSVDHLRNKIARRWGISPPTNITLLRLGHQMEDGYPLSDYLICKGVEIDVLVHNA</sequence>
<keyword evidence="3" id="KW-1185">Reference proteome</keyword>
<dbReference type="Proteomes" id="UP000796880">
    <property type="component" value="Unassembled WGS sequence"/>
</dbReference>
<dbReference type="InterPro" id="IPR029071">
    <property type="entry name" value="Ubiquitin-like_domsf"/>
</dbReference>
<evidence type="ECO:0000313" key="3">
    <source>
        <dbReference type="Proteomes" id="UP000796880"/>
    </source>
</evidence>
<dbReference type="SUPFAM" id="SSF54236">
    <property type="entry name" value="Ubiquitin-like"/>
    <property type="match status" value="2"/>
</dbReference>
<protein>
    <recommendedName>
        <fullName evidence="1">Ubiquitin-like domain-containing protein</fullName>
    </recommendedName>
</protein>
<dbReference type="EMBL" id="VOIH02000007">
    <property type="protein sequence ID" value="KAF3441837.1"/>
    <property type="molecule type" value="Genomic_DNA"/>
</dbReference>
<name>A0A8K0GUJ7_9ROSA</name>
<reference evidence="2" key="1">
    <citation type="submission" date="2020-03" db="EMBL/GenBank/DDBJ databases">
        <title>A high-quality chromosome-level genome assembly of a woody plant with both climbing and erect habits, Rhamnella rubrinervis.</title>
        <authorList>
            <person name="Lu Z."/>
            <person name="Yang Y."/>
            <person name="Zhu X."/>
            <person name="Sun Y."/>
        </authorList>
    </citation>
    <scope>NUCLEOTIDE SEQUENCE</scope>
    <source>
        <strain evidence="2">BYM</strain>
        <tissue evidence="2">Leaf</tissue>
    </source>
</reference>
<evidence type="ECO:0000313" key="2">
    <source>
        <dbReference type="EMBL" id="KAF3441837.1"/>
    </source>
</evidence>
<dbReference type="Gene3D" id="3.10.20.90">
    <property type="entry name" value="Phosphatidylinositol 3-kinase Catalytic Subunit, Chain A, domain 1"/>
    <property type="match status" value="2"/>
</dbReference>
<dbReference type="SMART" id="SM00213">
    <property type="entry name" value="UBQ"/>
    <property type="match status" value="1"/>
</dbReference>
<dbReference type="CDD" id="cd17039">
    <property type="entry name" value="Ubl_ubiquitin_like"/>
    <property type="match status" value="2"/>
</dbReference>
<feature type="domain" description="Ubiquitin-like" evidence="1">
    <location>
        <begin position="65"/>
        <end position="139"/>
    </location>
</feature>
<comment type="caution">
    <text evidence="2">The sequence shown here is derived from an EMBL/GenBank/DDBJ whole genome shotgun (WGS) entry which is preliminary data.</text>
</comment>
<dbReference type="PROSITE" id="PS50053">
    <property type="entry name" value="UBIQUITIN_2"/>
    <property type="match status" value="1"/>
</dbReference>
<accession>A0A8K0GUJ7</accession>
<organism evidence="2 3">
    <name type="scientific">Rhamnella rubrinervis</name>
    <dbReference type="NCBI Taxonomy" id="2594499"/>
    <lineage>
        <taxon>Eukaryota</taxon>
        <taxon>Viridiplantae</taxon>
        <taxon>Streptophyta</taxon>
        <taxon>Embryophyta</taxon>
        <taxon>Tracheophyta</taxon>
        <taxon>Spermatophyta</taxon>
        <taxon>Magnoliopsida</taxon>
        <taxon>eudicotyledons</taxon>
        <taxon>Gunneridae</taxon>
        <taxon>Pentapetalae</taxon>
        <taxon>rosids</taxon>
        <taxon>fabids</taxon>
        <taxon>Rosales</taxon>
        <taxon>Rhamnaceae</taxon>
        <taxon>rhamnoid group</taxon>
        <taxon>Rhamneae</taxon>
        <taxon>Rhamnella</taxon>
    </lineage>
</organism>
<proteinExistence type="predicted"/>
<dbReference type="InterPro" id="IPR000626">
    <property type="entry name" value="Ubiquitin-like_dom"/>
</dbReference>
<dbReference type="Pfam" id="PF00240">
    <property type="entry name" value="ubiquitin"/>
    <property type="match status" value="1"/>
</dbReference>
<dbReference type="AlphaFoldDB" id="A0A8K0GUJ7"/>